<comment type="similarity">
    <text evidence="2 5">Belongs to the glycosyl hydrolase 47 family.</text>
</comment>
<keyword evidence="7" id="KW-1185">Reference proteome</keyword>
<comment type="subcellular location">
    <subcellularLocation>
        <location evidence="1">Endoplasmic reticulum</location>
    </subcellularLocation>
</comment>
<dbReference type="InterPro" id="IPR036026">
    <property type="entry name" value="Seven-hairpin_glycosidases"/>
</dbReference>
<keyword evidence="4" id="KW-0325">Glycoprotein</keyword>
<dbReference type="SUPFAM" id="SSF48225">
    <property type="entry name" value="Seven-hairpin glycosidases"/>
    <property type="match status" value="1"/>
</dbReference>
<dbReference type="InterPro" id="IPR001382">
    <property type="entry name" value="Glyco_hydro_47"/>
</dbReference>
<evidence type="ECO:0000313" key="7">
    <source>
        <dbReference type="Proteomes" id="UP001235939"/>
    </source>
</evidence>
<keyword evidence="3" id="KW-0256">Endoplasmic reticulum</keyword>
<proteinExistence type="inferred from homology"/>
<dbReference type="InterPro" id="IPR044674">
    <property type="entry name" value="EDEM1/2/3"/>
</dbReference>
<reference evidence="6 7" key="1">
    <citation type="submission" date="2022-01" db="EMBL/GenBank/DDBJ databases">
        <title>A chromosomal length assembly of Cordylochernes scorpioides.</title>
        <authorList>
            <person name="Zeh D."/>
            <person name="Zeh J."/>
        </authorList>
    </citation>
    <scope>NUCLEOTIDE SEQUENCE [LARGE SCALE GENOMIC DNA]</scope>
    <source>
        <strain evidence="6">IN4F17</strain>
        <tissue evidence="6">Whole Body</tissue>
    </source>
</reference>
<dbReference type="Pfam" id="PF01532">
    <property type="entry name" value="Glyco_hydro_47"/>
    <property type="match status" value="1"/>
</dbReference>
<dbReference type="PRINTS" id="PR00747">
    <property type="entry name" value="GLYHDRLASE47"/>
</dbReference>
<evidence type="ECO:0000256" key="3">
    <source>
        <dbReference type="ARBA" id="ARBA00022824"/>
    </source>
</evidence>
<dbReference type="EC" id="3.2.1.-" evidence="5"/>
<evidence type="ECO:0000256" key="2">
    <source>
        <dbReference type="ARBA" id="ARBA00007658"/>
    </source>
</evidence>
<name>A0ABY6L018_9ARAC</name>
<dbReference type="PANTHER" id="PTHR45679:SF2">
    <property type="entry name" value="ER DEGRADATION-ENHANCING ALPHA-MANNOSIDASE-LIKE PROTEIN 3"/>
    <property type="match status" value="1"/>
</dbReference>
<evidence type="ECO:0000256" key="1">
    <source>
        <dbReference type="ARBA" id="ARBA00004240"/>
    </source>
</evidence>
<evidence type="ECO:0000256" key="5">
    <source>
        <dbReference type="RuleBase" id="RU361193"/>
    </source>
</evidence>
<evidence type="ECO:0000313" key="6">
    <source>
        <dbReference type="EMBL" id="UYV74485.1"/>
    </source>
</evidence>
<dbReference type="Proteomes" id="UP001235939">
    <property type="component" value="Chromosome 11"/>
</dbReference>
<gene>
    <name evidence="6" type="ORF">LAZ67_11003664</name>
</gene>
<protein>
    <recommendedName>
        <fullName evidence="5">alpha-1,2-Mannosidase</fullName>
        <ecNumber evidence="5">3.2.1.-</ecNumber>
    </recommendedName>
</protein>
<dbReference type="Gene3D" id="1.50.10.10">
    <property type="match status" value="1"/>
</dbReference>
<dbReference type="EMBL" id="CP092873">
    <property type="protein sequence ID" value="UYV74485.1"/>
    <property type="molecule type" value="Genomic_DNA"/>
</dbReference>
<evidence type="ECO:0000256" key="4">
    <source>
        <dbReference type="ARBA" id="ARBA00023180"/>
    </source>
</evidence>
<dbReference type="PANTHER" id="PTHR45679">
    <property type="entry name" value="ER DEGRADATION-ENHANCING ALPHA-MANNOSIDASE-LIKE PROTEIN 2"/>
    <property type="match status" value="1"/>
</dbReference>
<dbReference type="InterPro" id="IPR012341">
    <property type="entry name" value="6hp_glycosidase-like_sf"/>
</dbReference>
<sequence length="76" mass="8456">MPLSCKGRYRGVEPSRGDIDDALGNFTLTLVDTLDTLVVLGDFDEFEEAVQRVIESVSFDQDIVVSVFETNIRMLG</sequence>
<keyword evidence="5" id="KW-0378">Hydrolase</keyword>
<organism evidence="6 7">
    <name type="scientific">Cordylochernes scorpioides</name>
    <dbReference type="NCBI Taxonomy" id="51811"/>
    <lineage>
        <taxon>Eukaryota</taxon>
        <taxon>Metazoa</taxon>
        <taxon>Ecdysozoa</taxon>
        <taxon>Arthropoda</taxon>
        <taxon>Chelicerata</taxon>
        <taxon>Arachnida</taxon>
        <taxon>Pseudoscorpiones</taxon>
        <taxon>Cheliferoidea</taxon>
        <taxon>Chernetidae</taxon>
        <taxon>Cordylochernes</taxon>
    </lineage>
</organism>
<accession>A0ABY6L018</accession>
<keyword evidence="5" id="KW-0326">Glycosidase</keyword>